<dbReference type="AlphaFoldDB" id="A0A9X8MH17"/>
<protein>
    <submittedName>
        <fullName evidence="1">Uncharacterized protein</fullName>
    </submittedName>
</protein>
<dbReference type="Proteomes" id="UP000183210">
    <property type="component" value="Unassembled WGS sequence"/>
</dbReference>
<name>A0A9X8MH17_9PSED</name>
<dbReference type="EMBL" id="FOEV01000018">
    <property type="protein sequence ID" value="SER36012.1"/>
    <property type="molecule type" value="Genomic_DNA"/>
</dbReference>
<organism evidence="1 2">
    <name type="scientific">Pseudomonas lutea</name>
    <dbReference type="NCBI Taxonomy" id="243924"/>
    <lineage>
        <taxon>Bacteria</taxon>
        <taxon>Pseudomonadati</taxon>
        <taxon>Pseudomonadota</taxon>
        <taxon>Gammaproteobacteria</taxon>
        <taxon>Pseudomonadales</taxon>
        <taxon>Pseudomonadaceae</taxon>
        <taxon>Pseudomonas</taxon>
    </lineage>
</organism>
<proteinExistence type="predicted"/>
<accession>A0A9X8MH17</accession>
<dbReference type="RefSeq" id="WP_074829590.1">
    <property type="nucleotide sequence ID" value="NZ_FOEV01000018.1"/>
</dbReference>
<evidence type="ECO:0000313" key="2">
    <source>
        <dbReference type="Proteomes" id="UP000183210"/>
    </source>
</evidence>
<reference evidence="1 2" key="1">
    <citation type="submission" date="2016-10" db="EMBL/GenBank/DDBJ databases">
        <authorList>
            <person name="Varghese N."/>
            <person name="Submissions S."/>
        </authorList>
    </citation>
    <scope>NUCLEOTIDE SEQUENCE [LARGE SCALE GENOMIC DNA]</scope>
    <source>
        <strain evidence="1 2">LMG 21974</strain>
    </source>
</reference>
<evidence type="ECO:0000313" key="1">
    <source>
        <dbReference type="EMBL" id="SER36012.1"/>
    </source>
</evidence>
<comment type="caution">
    <text evidence="1">The sequence shown here is derived from an EMBL/GenBank/DDBJ whole genome shotgun (WGS) entry which is preliminary data.</text>
</comment>
<gene>
    <name evidence="1" type="ORF">SAMN05216409_11834</name>
</gene>
<sequence>MASSTLTINDVADMIRHWLSTPVDGYLGSGYGSNLKDLLQQPLNTALADAFLAKLTEDVPILAKFPPGQLNLWAENVGKETLRIVIDLGVTQLSIDSLGNVA</sequence>
<dbReference type="GeneID" id="300268711"/>